<accession>A0A9Q1JTH6</accession>
<name>A0A9Q1JTH6_9CARY</name>
<dbReference type="Proteomes" id="UP001153076">
    <property type="component" value="Unassembled WGS sequence"/>
</dbReference>
<reference evidence="2" key="1">
    <citation type="submission" date="2022-04" db="EMBL/GenBank/DDBJ databases">
        <title>Carnegiea gigantea Genome sequencing and assembly v2.</title>
        <authorList>
            <person name="Copetti D."/>
            <person name="Sanderson M.J."/>
            <person name="Burquez A."/>
            <person name="Wojciechowski M.F."/>
        </authorList>
    </citation>
    <scope>NUCLEOTIDE SEQUENCE</scope>
    <source>
        <strain evidence="2">SGP5-SGP5p</strain>
        <tissue evidence="2">Aerial part</tissue>
    </source>
</reference>
<comment type="caution">
    <text evidence="2">The sequence shown here is derived from an EMBL/GenBank/DDBJ whole genome shotgun (WGS) entry which is preliminary data.</text>
</comment>
<keyword evidence="3" id="KW-1185">Reference proteome</keyword>
<feature type="region of interest" description="Disordered" evidence="1">
    <location>
        <begin position="1"/>
        <end position="87"/>
    </location>
</feature>
<proteinExistence type="predicted"/>
<evidence type="ECO:0000313" key="2">
    <source>
        <dbReference type="EMBL" id="KAJ8430671.1"/>
    </source>
</evidence>
<sequence>MSGNMTLVVSSLHARGRRSYGTPEQRSRALLVGRHNRRVSEEVKMKENPAHHYPKQLRGLRTSPRSSVDEEPPEKKDPTKTYTLGSQDLRWDEQRAKWLKDTNPNCPNFLQPNKPRVRLVTGSSPRPVKIRVALAEGESSRGGGWSKQRPAEAAERNGGHGRGLSKSATVGVKQLTRFQPQNQDTSCGTRLTAAYASAATRSGQPSRIRPKS</sequence>
<gene>
    <name evidence="2" type="ORF">Cgig2_033827</name>
</gene>
<evidence type="ECO:0000313" key="3">
    <source>
        <dbReference type="Proteomes" id="UP001153076"/>
    </source>
</evidence>
<feature type="region of interest" description="Disordered" evidence="1">
    <location>
        <begin position="137"/>
        <end position="187"/>
    </location>
</feature>
<feature type="compositionally biased region" description="Basic and acidic residues" evidence="1">
    <location>
        <begin position="38"/>
        <end position="50"/>
    </location>
</feature>
<evidence type="ECO:0000256" key="1">
    <source>
        <dbReference type="SAM" id="MobiDB-lite"/>
    </source>
</evidence>
<dbReference type="AlphaFoldDB" id="A0A9Q1JTH6"/>
<feature type="compositionally biased region" description="Polar residues" evidence="1">
    <location>
        <begin position="176"/>
        <end position="187"/>
    </location>
</feature>
<feature type="compositionally biased region" description="Basic and acidic residues" evidence="1">
    <location>
        <begin position="149"/>
        <end position="158"/>
    </location>
</feature>
<dbReference type="EMBL" id="JAKOGI010000771">
    <property type="protein sequence ID" value="KAJ8430671.1"/>
    <property type="molecule type" value="Genomic_DNA"/>
</dbReference>
<protein>
    <submittedName>
        <fullName evidence="2">Uncharacterized protein</fullName>
    </submittedName>
</protein>
<organism evidence="2 3">
    <name type="scientific">Carnegiea gigantea</name>
    <dbReference type="NCBI Taxonomy" id="171969"/>
    <lineage>
        <taxon>Eukaryota</taxon>
        <taxon>Viridiplantae</taxon>
        <taxon>Streptophyta</taxon>
        <taxon>Embryophyta</taxon>
        <taxon>Tracheophyta</taxon>
        <taxon>Spermatophyta</taxon>
        <taxon>Magnoliopsida</taxon>
        <taxon>eudicotyledons</taxon>
        <taxon>Gunneridae</taxon>
        <taxon>Pentapetalae</taxon>
        <taxon>Caryophyllales</taxon>
        <taxon>Cactineae</taxon>
        <taxon>Cactaceae</taxon>
        <taxon>Cactoideae</taxon>
        <taxon>Echinocereeae</taxon>
        <taxon>Carnegiea</taxon>
    </lineage>
</organism>